<dbReference type="NCBIfam" id="TIGR00003">
    <property type="entry name" value="copper ion binding protein"/>
    <property type="match status" value="1"/>
</dbReference>
<dbReference type="CDD" id="cd00371">
    <property type="entry name" value="HMA"/>
    <property type="match status" value="1"/>
</dbReference>
<name>C0GHC5_DETAL</name>
<evidence type="ECO:0000259" key="4">
    <source>
        <dbReference type="PROSITE" id="PS50846"/>
    </source>
</evidence>
<organism evidence="5 6">
    <name type="scientific">Dethiobacter alkaliphilus AHT 1</name>
    <dbReference type="NCBI Taxonomy" id="555088"/>
    <lineage>
        <taxon>Bacteria</taxon>
        <taxon>Bacillati</taxon>
        <taxon>Bacillota</taxon>
        <taxon>Dethiobacteria</taxon>
        <taxon>Dethiobacterales</taxon>
        <taxon>Dethiobacteraceae</taxon>
        <taxon>Dethiobacter</taxon>
    </lineage>
</organism>
<evidence type="ECO:0000313" key="5">
    <source>
        <dbReference type="EMBL" id="EEG77131.1"/>
    </source>
</evidence>
<dbReference type="InterPro" id="IPR036163">
    <property type="entry name" value="HMA_dom_sf"/>
</dbReference>
<dbReference type="PANTHER" id="PTHR46594">
    <property type="entry name" value="P-TYPE CATION-TRANSPORTING ATPASE"/>
    <property type="match status" value="1"/>
</dbReference>
<dbReference type="Pfam" id="PF00403">
    <property type="entry name" value="HMA"/>
    <property type="match status" value="1"/>
</dbReference>
<dbReference type="Gene3D" id="3.30.70.100">
    <property type="match status" value="1"/>
</dbReference>
<dbReference type="AlphaFoldDB" id="C0GHC5"/>
<dbReference type="PROSITE" id="PS01047">
    <property type="entry name" value="HMA_1"/>
    <property type="match status" value="1"/>
</dbReference>
<protein>
    <recommendedName>
        <fullName evidence="1">Copper chaperone CopZ</fullName>
    </recommendedName>
</protein>
<accession>C0GHC5</accession>
<dbReference type="STRING" id="555088.DealDRAFT_1884"/>
<dbReference type="SUPFAM" id="SSF55008">
    <property type="entry name" value="HMA, heavy metal-associated domain"/>
    <property type="match status" value="1"/>
</dbReference>
<dbReference type="FunFam" id="3.30.70.100:FF:000005">
    <property type="entry name" value="Copper-exporting P-type ATPase A"/>
    <property type="match status" value="1"/>
</dbReference>
<dbReference type="PANTHER" id="PTHR46594:SF4">
    <property type="entry name" value="P-TYPE CATION-TRANSPORTING ATPASE"/>
    <property type="match status" value="1"/>
</dbReference>
<evidence type="ECO:0000256" key="3">
    <source>
        <dbReference type="ARBA" id="ARBA00023008"/>
    </source>
</evidence>
<dbReference type="Proteomes" id="UP000006443">
    <property type="component" value="Unassembled WGS sequence"/>
</dbReference>
<keyword evidence="3" id="KW-0186">Copper</keyword>
<dbReference type="InterPro" id="IPR001802">
    <property type="entry name" value="MerP/CopZ"/>
</dbReference>
<proteinExistence type="predicted"/>
<reference evidence="5 6" key="1">
    <citation type="submission" date="2009-02" db="EMBL/GenBank/DDBJ databases">
        <title>Sequencing of the draft genome and assembly of Dethiobacter alkaliphilus AHT 1.</title>
        <authorList>
            <consortium name="US DOE Joint Genome Institute (JGI-PGF)"/>
            <person name="Lucas S."/>
            <person name="Copeland A."/>
            <person name="Lapidus A."/>
            <person name="Glavina del Rio T."/>
            <person name="Dalin E."/>
            <person name="Tice H."/>
            <person name="Bruce D."/>
            <person name="Goodwin L."/>
            <person name="Pitluck S."/>
            <person name="Larimer F."/>
            <person name="Land M.L."/>
            <person name="Hauser L."/>
            <person name="Muyzer G."/>
        </authorList>
    </citation>
    <scope>NUCLEOTIDE SEQUENCE [LARGE SCALE GENOMIC DNA]</scope>
    <source>
        <strain evidence="5 6">AHT 1</strain>
    </source>
</reference>
<dbReference type="InterPro" id="IPR006121">
    <property type="entry name" value="HMA_dom"/>
</dbReference>
<evidence type="ECO:0000256" key="1">
    <source>
        <dbReference type="ARBA" id="ARBA00015313"/>
    </source>
</evidence>
<dbReference type="PROSITE" id="PS50846">
    <property type="entry name" value="HMA_2"/>
    <property type="match status" value="1"/>
</dbReference>
<dbReference type="InterPro" id="IPR006122">
    <property type="entry name" value="HMA_Cu_ion-bd"/>
</dbReference>
<feature type="domain" description="HMA" evidence="4">
    <location>
        <begin position="3"/>
        <end position="69"/>
    </location>
</feature>
<keyword evidence="2" id="KW-0479">Metal-binding</keyword>
<dbReference type="PRINTS" id="PR00946">
    <property type="entry name" value="HGSCAVENGER"/>
</dbReference>
<dbReference type="InterPro" id="IPR017969">
    <property type="entry name" value="Heavy-metal-associated_CS"/>
</dbReference>
<dbReference type="OrthoDB" id="9813965at2"/>
<sequence length="69" mass="7361">MSDKLTLNIGGMTCNHCKMKVEKALKTLDGVQDVQINLEAGQADVSYDGSKISESDLKAVVGDAGYEVK</sequence>
<comment type="caution">
    <text evidence="5">The sequence shown here is derived from an EMBL/GenBank/DDBJ whole genome shotgun (WGS) entry which is preliminary data.</text>
</comment>
<dbReference type="eggNOG" id="COG2608">
    <property type="taxonomic scope" value="Bacteria"/>
</dbReference>
<keyword evidence="6" id="KW-1185">Reference proteome</keyword>
<dbReference type="GO" id="GO:0005507">
    <property type="term" value="F:copper ion binding"/>
    <property type="evidence" value="ECO:0007669"/>
    <property type="project" value="InterPro"/>
</dbReference>
<evidence type="ECO:0000313" key="6">
    <source>
        <dbReference type="Proteomes" id="UP000006443"/>
    </source>
</evidence>
<dbReference type="RefSeq" id="WP_008516874.1">
    <property type="nucleotide sequence ID" value="NZ_ACJM01000009.1"/>
</dbReference>
<dbReference type="EMBL" id="ACJM01000009">
    <property type="protein sequence ID" value="EEG77131.1"/>
    <property type="molecule type" value="Genomic_DNA"/>
</dbReference>
<evidence type="ECO:0000256" key="2">
    <source>
        <dbReference type="ARBA" id="ARBA00022723"/>
    </source>
</evidence>
<gene>
    <name evidence="5" type="ORF">DealDRAFT_1884</name>
</gene>